<name>A0A183I8S9_9BILA</name>
<evidence type="ECO:0000313" key="3">
    <source>
        <dbReference type="Proteomes" id="UP000270296"/>
    </source>
</evidence>
<dbReference type="EMBL" id="UZAM01000022">
    <property type="protein sequence ID" value="VDO78665.1"/>
    <property type="molecule type" value="Genomic_DNA"/>
</dbReference>
<proteinExistence type="predicted"/>
<sequence length="259" mass="28118">MSMLQSTRSGVTDGRPTFHCGVYLPGNQFKPVEPQKAAARRVHFTIGSSSAVGFVPRQRSFGDSRVCAVQQLQEQDSLLSSAGSRTGMKCNQTTASKRVVPPKPLLDTYRYSMVNLEESADVDLDSLINELCALEVQLDDVSHLAIKSNGGPRSVTKGATSVDNRCSFTDHMDNSQVHDRRALYFIVIPCFHPPGDFQEIQLRSRSPDNDSAFCDTVSLLSDAGTATLKSKEESNGGSSVDSTRGSMTTPSPTQVLRVL</sequence>
<gene>
    <name evidence="2" type="ORF">SBAD_LOCUS22</name>
</gene>
<reference evidence="4" key="1">
    <citation type="submission" date="2016-06" db="UniProtKB">
        <authorList>
            <consortium name="WormBaseParasite"/>
        </authorList>
    </citation>
    <scope>IDENTIFICATION</scope>
</reference>
<reference evidence="2 3" key="2">
    <citation type="submission" date="2018-11" db="EMBL/GenBank/DDBJ databases">
        <authorList>
            <consortium name="Pathogen Informatics"/>
        </authorList>
    </citation>
    <scope>NUCLEOTIDE SEQUENCE [LARGE SCALE GENOMIC DNA]</scope>
</reference>
<dbReference type="Proteomes" id="UP000270296">
    <property type="component" value="Unassembled WGS sequence"/>
</dbReference>
<feature type="compositionally biased region" description="Polar residues" evidence="1">
    <location>
        <begin position="235"/>
        <end position="259"/>
    </location>
</feature>
<dbReference type="AlphaFoldDB" id="A0A183I8S9"/>
<evidence type="ECO:0000313" key="2">
    <source>
        <dbReference type="EMBL" id="VDO78665.1"/>
    </source>
</evidence>
<feature type="region of interest" description="Disordered" evidence="1">
    <location>
        <begin position="225"/>
        <end position="259"/>
    </location>
</feature>
<keyword evidence="3" id="KW-1185">Reference proteome</keyword>
<dbReference type="WBParaSite" id="SBAD_0000002101-mRNA-1">
    <property type="protein sequence ID" value="SBAD_0000002101-mRNA-1"/>
    <property type="gene ID" value="SBAD_0000002101"/>
</dbReference>
<protein>
    <submittedName>
        <fullName evidence="4">Coiled-coil domain-containing protein</fullName>
    </submittedName>
</protein>
<evidence type="ECO:0000256" key="1">
    <source>
        <dbReference type="SAM" id="MobiDB-lite"/>
    </source>
</evidence>
<evidence type="ECO:0000313" key="4">
    <source>
        <dbReference type="WBParaSite" id="SBAD_0000002101-mRNA-1"/>
    </source>
</evidence>
<accession>A0A183I8S9</accession>
<organism evidence="4">
    <name type="scientific">Soboliphyme baturini</name>
    <dbReference type="NCBI Taxonomy" id="241478"/>
    <lineage>
        <taxon>Eukaryota</taxon>
        <taxon>Metazoa</taxon>
        <taxon>Ecdysozoa</taxon>
        <taxon>Nematoda</taxon>
        <taxon>Enoplea</taxon>
        <taxon>Dorylaimia</taxon>
        <taxon>Dioctophymatida</taxon>
        <taxon>Dioctophymatoidea</taxon>
        <taxon>Soboliphymatidae</taxon>
        <taxon>Soboliphyme</taxon>
    </lineage>
</organism>
<dbReference type="OrthoDB" id="5876322at2759"/>